<comment type="caution">
    <text evidence="11">The sequence shown here is derived from an EMBL/GenBank/DDBJ whole genome shotgun (WGS) entry which is preliminary data.</text>
</comment>
<dbReference type="EMBL" id="JACHWS010000004">
    <property type="protein sequence ID" value="MBB3039754.1"/>
    <property type="molecule type" value="Genomic_DNA"/>
</dbReference>
<feature type="transmembrane region" description="Helical" evidence="9">
    <location>
        <begin position="31"/>
        <end position="49"/>
    </location>
</feature>
<evidence type="ECO:0000313" key="11">
    <source>
        <dbReference type="EMBL" id="MBB3039754.1"/>
    </source>
</evidence>
<dbReference type="AlphaFoldDB" id="A0A839RUL6"/>
<keyword evidence="3 9" id="KW-1003">Cell membrane</keyword>
<organism evidence="11 12">
    <name type="scientific">Hoyosella altamirensis</name>
    <dbReference type="NCBI Taxonomy" id="616997"/>
    <lineage>
        <taxon>Bacteria</taxon>
        <taxon>Bacillati</taxon>
        <taxon>Actinomycetota</taxon>
        <taxon>Actinomycetes</taxon>
        <taxon>Mycobacteriales</taxon>
        <taxon>Hoyosellaceae</taxon>
        <taxon>Hoyosella</taxon>
    </lineage>
</organism>
<evidence type="ECO:0000256" key="9">
    <source>
        <dbReference type="HAMAP-Rule" id="MF_01464"/>
    </source>
</evidence>
<comment type="subcellular location">
    <subcellularLocation>
        <location evidence="1 9">Cell membrane</location>
        <topology evidence="1 9">Multi-pass membrane protein</topology>
    </subcellularLocation>
</comment>
<dbReference type="InterPro" id="IPR022645">
    <property type="entry name" value="SecD/SecF_bac"/>
</dbReference>
<dbReference type="NCBIfam" id="TIGR00916">
    <property type="entry name" value="2A0604s01"/>
    <property type="match status" value="1"/>
</dbReference>
<dbReference type="NCBIfam" id="TIGR00966">
    <property type="entry name" value="transloc_SecF"/>
    <property type="match status" value="1"/>
</dbReference>
<dbReference type="InterPro" id="IPR055344">
    <property type="entry name" value="SecD_SecF_C_bact"/>
</dbReference>
<evidence type="ECO:0000259" key="10">
    <source>
        <dbReference type="Pfam" id="PF02355"/>
    </source>
</evidence>
<dbReference type="PRINTS" id="PR01755">
    <property type="entry name" value="SECFTRNLCASE"/>
</dbReference>
<dbReference type="Gene3D" id="1.20.1640.10">
    <property type="entry name" value="Multidrug efflux transporter AcrB transmembrane domain"/>
    <property type="match status" value="1"/>
</dbReference>
<feature type="transmembrane region" description="Helical" evidence="9">
    <location>
        <begin position="291"/>
        <end position="314"/>
    </location>
</feature>
<evidence type="ECO:0000313" key="12">
    <source>
        <dbReference type="Proteomes" id="UP000567922"/>
    </source>
</evidence>
<evidence type="ECO:0000256" key="5">
    <source>
        <dbReference type="ARBA" id="ARBA00022927"/>
    </source>
</evidence>
<dbReference type="GO" id="GO:0043952">
    <property type="term" value="P:protein transport by the Sec complex"/>
    <property type="evidence" value="ECO:0007669"/>
    <property type="project" value="UniProtKB-UniRule"/>
</dbReference>
<keyword evidence="12" id="KW-1185">Reference proteome</keyword>
<comment type="function">
    <text evidence="9">Part of the Sec protein translocase complex. Interacts with the SecYEG preprotein conducting channel. SecDF uses the proton motive force (PMF) to complete protein translocation after the ATP-dependent function of SecA.</text>
</comment>
<dbReference type="HAMAP" id="MF_01464_B">
    <property type="entry name" value="SecF_B"/>
    <property type="match status" value="1"/>
</dbReference>
<evidence type="ECO:0000256" key="6">
    <source>
        <dbReference type="ARBA" id="ARBA00022989"/>
    </source>
</evidence>
<comment type="subunit">
    <text evidence="9">Forms a complex with SecD. Part of the essential Sec protein translocation apparatus which comprises SecA, SecYEG and auxiliary proteins SecDF. Other proteins may also be involved.</text>
</comment>
<dbReference type="PANTHER" id="PTHR30081">
    <property type="entry name" value="PROTEIN-EXPORT MEMBRANE PROTEIN SEC"/>
    <property type="match status" value="1"/>
</dbReference>
<dbReference type="InterPro" id="IPR048634">
    <property type="entry name" value="SecD_SecF_C"/>
</dbReference>
<evidence type="ECO:0000256" key="1">
    <source>
        <dbReference type="ARBA" id="ARBA00004651"/>
    </source>
</evidence>
<keyword evidence="8 9" id="KW-0472">Membrane</keyword>
<dbReference type="GO" id="GO:0006605">
    <property type="term" value="P:protein targeting"/>
    <property type="evidence" value="ECO:0007669"/>
    <property type="project" value="UniProtKB-UniRule"/>
</dbReference>
<feature type="transmembrane region" description="Helical" evidence="9">
    <location>
        <begin position="179"/>
        <end position="200"/>
    </location>
</feature>
<protein>
    <recommendedName>
        <fullName evidence="9">Protein-export membrane protein SecF</fullName>
    </recommendedName>
</protein>
<feature type="domain" description="Protein export membrane protein SecD/SecF C-terminal" evidence="10">
    <location>
        <begin position="129"/>
        <end position="318"/>
    </location>
</feature>
<evidence type="ECO:0000256" key="4">
    <source>
        <dbReference type="ARBA" id="ARBA00022692"/>
    </source>
</evidence>
<comment type="similarity">
    <text evidence="9">Belongs to the SecD/SecF family. SecF subfamily.</text>
</comment>
<dbReference type="InterPro" id="IPR022646">
    <property type="entry name" value="SecD/SecF_CS"/>
</dbReference>
<keyword evidence="2 9" id="KW-0813">Transport</keyword>
<dbReference type="InterPro" id="IPR005665">
    <property type="entry name" value="SecF_bac"/>
</dbReference>
<keyword evidence="4 9" id="KW-0812">Transmembrane</keyword>
<dbReference type="Pfam" id="PF02355">
    <property type="entry name" value="SecD_SecF_C"/>
    <property type="match status" value="1"/>
</dbReference>
<evidence type="ECO:0000256" key="8">
    <source>
        <dbReference type="ARBA" id="ARBA00023136"/>
    </source>
</evidence>
<dbReference type="SUPFAM" id="SSF82866">
    <property type="entry name" value="Multidrug efflux transporter AcrB transmembrane domain"/>
    <property type="match status" value="1"/>
</dbReference>
<name>A0A839RUL6_9ACTN</name>
<dbReference type="Proteomes" id="UP000567922">
    <property type="component" value="Unassembled WGS sequence"/>
</dbReference>
<evidence type="ECO:0000256" key="2">
    <source>
        <dbReference type="ARBA" id="ARBA00022448"/>
    </source>
</evidence>
<accession>A0A839RUL6</accession>
<dbReference type="Pfam" id="PF07549">
    <property type="entry name" value="Sec_GG"/>
    <property type="match status" value="1"/>
</dbReference>
<feature type="transmembrane region" description="Helical" evidence="9">
    <location>
        <begin position="155"/>
        <end position="172"/>
    </location>
</feature>
<dbReference type="GO" id="GO:0005886">
    <property type="term" value="C:plasma membrane"/>
    <property type="evidence" value="ECO:0007669"/>
    <property type="project" value="UniProtKB-SubCell"/>
</dbReference>
<evidence type="ECO:0000256" key="7">
    <source>
        <dbReference type="ARBA" id="ARBA00023010"/>
    </source>
</evidence>
<keyword evidence="6 9" id="KW-1133">Transmembrane helix</keyword>
<proteinExistence type="inferred from homology"/>
<dbReference type="GO" id="GO:0065002">
    <property type="term" value="P:intracellular protein transmembrane transport"/>
    <property type="evidence" value="ECO:0007669"/>
    <property type="project" value="UniProtKB-UniRule"/>
</dbReference>
<evidence type="ECO:0000256" key="3">
    <source>
        <dbReference type="ARBA" id="ARBA00022475"/>
    </source>
</evidence>
<dbReference type="PANTHER" id="PTHR30081:SF8">
    <property type="entry name" value="PROTEIN TRANSLOCASE SUBUNIT SECF"/>
    <property type="match status" value="1"/>
</dbReference>
<keyword evidence="5 9" id="KW-0653">Protein transport</keyword>
<dbReference type="RefSeq" id="WP_183377637.1">
    <property type="nucleotide sequence ID" value="NZ_JACHWS010000004.1"/>
</dbReference>
<reference evidence="11 12" key="1">
    <citation type="submission" date="2020-08" db="EMBL/GenBank/DDBJ databases">
        <title>Sequencing the genomes of 1000 actinobacteria strains.</title>
        <authorList>
            <person name="Klenk H.-P."/>
        </authorList>
    </citation>
    <scope>NUCLEOTIDE SEQUENCE [LARGE SCALE GENOMIC DNA]</scope>
    <source>
        <strain evidence="11 12">DSM 45258</strain>
    </source>
</reference>
<feature type="transmembrane region" description="Helical" evidence="9">
    <location>
        <begin position="265"/>
        <end position="285"/>
    </location>
</feature>
<sequence>MTLQKNSSPVSLLKRLYTGTGAFDIIGRRRIFYLITAVLVALSLSGILLRGFTFGIDFTGGTRVEIPAIQLDTAEAEQVFSESSGISPTTVQVVGAGPASSIQIRSEPLDETQIRAVENAFQSVLDQSAGTGTAQNTVSISAVSETWGGQVTQKAALALAVFLIIVFAYISLRFEWHMALAAIAAVIVDLTVTAGIYALIGFEVSPATVIGLLTIMGYSLYDTVVVFDKVAENTKNVTKQYEGTYAERANLGVNQTLMRSFNTSLTSMLPILSLLIVAVWMLGVGTLKDLALVQLVGVIIGTYSSPFFAAPLLVSMKERTKAIQSHTVSVQETRASGCSIPS</sequence>
<gene>
    <name evidence="9" type="primary">secF</name>
    <name evidence="11" type="ORF">FHU29_004242</name>
</gene>
<dbReference type="InterPro" id="IPR022813">
    <property type="entry name" value="SecD/SecF_arch_bac"/>
</dbReference>
<feature type="transmembrane region" description="Helical" evidence="9">
    <location>
        <begin position="206"/>
        <end position="227"/>
    </location>
</feature>
<dbReference type="GO" id="GO:0015450">
    <property type="term" value="F:protein-transporting ATPase activity"/>
    <property type="evidence" value="ECO:0007669"/>
    <property type="project" value="InterPro"/>
</dbReference>
<keyword evidence="7 9" id="KW-0811">Translocation</keyword>